<organism evidence="2 3">
    <name type="scientific">Marvinbryantia formatexigens DSM 14469</name>
    <dbReference type="NCBI Taxonomy" id="478749"/>
    <lineage>
        <taxon>Bacteria</taxon>
        <taxon>Bacillati</taxon>
        <taxon>Bacillota</taxon>
        <taxon>Clostridia</taxon>
        <taxon>Lachnospirales</taxon>
        <taxon>Lachnospiraceae</taxon>
        <taxon>Marvinbryantia</taxon>
    </lineage>
</organism>
<dbReference type="AlphaFoldDB" id="C6LKB3"/>
<name>C6LKB3_9FIRM</name>
<sequence>MLLESSGSIYYIVLSTILLNNLISLNTCILIQSTVIQLIF</sequence>
<feature type="transmembrane region" description="Helical" evidence="1">
    <location>
        <begin position="12"/>
        <end position="31"/>
    </location>
</feature>
<keyword evidence="1" id="KW-0472">Membrane</keyword>
<evidence type="ECO:0000313" key="2">
    <source>
        <dbReference type="EMBL" id="EET58994.1"/>
    </source>
</evidence>
<evidence type="ECO:0000313" key="3">
    <source>
        <dbReference type="Proteomes" id="UP000005561"/>
    </source>
</evidence>
<keyword evidence="1" id="KW-1133">Transmembrane helix</keyword>
<keyword evidence="1" id="KW-0812">Transmembrane</keyword>
<protein>
    <submittedName>
        <fullName evidence="2">Uncharacterized protein</fullName>
    </submittedName>
</protein>
<gene>
    <name evidence="2" type="ORF">BRYFOR_09100</name>
</gene>
<dbReference type="EMBL" id="ACCL02000023">
    <property type="protein sequence ID" value="EET58994.1"/>
    <property type="molecule type" value="Genomic_DNA"/>
</dbReference>
<reference evidence="2" key="1">
    <citation type="submission" date="2009-07" db="EMBL/GenBank/DDBJ databases">
        <authorList>
            <person name="Weinstock G."/>
            <person name="Sodergren E."/>
            <person name="Clifton S."/>
            <person name="Fulton L."/>
            <person name="Fulton B."/>
            <person name="Courtney L."/>
            <person name="Fronick C."/>
            <person name="Harrison M."/>
            <person name="Strong C."/>
            <person name="Farmer C."/>
            <person name="Delahaunty K."/>
            <person name="Markovic C."/>
            <person name="Hall O."/>
            <person name="Minx P."/>
            <person name="Tomlinson C."/>
            <person name="Mitreva M."/>
            <person name="Nelson J."/>
            <person name="Hou S."/>
            <person name="Wollam A."/>
            <person name="Pepin K.H."/>
            <person name="Johnson M."/>
            <person name="Bhonagiri V."/>
            <person name="Nash W.E."/>
            <person name="Warren W."/>
            <person name="Chinwalla A."/>
            <person name="Mardis E.R."/>
            <person name="Wilson R.K."/>
        </authorList>
    </citation>
    <scope>NUCLEOTIDE SEQUENCE [LARGE SCALE GENOMIC DNA]</scope>
    <source>
        <strain evidence="2">DSM 14469</strain>
    </source>
</reference>
<dbReference type="Proteomes" id="UP000005561">
    <property type="component" value="Unassembled WGS sequence"/>
</dbReference>
<accession>C6LKB3</accession>
<keyword evidence="3" id="KW-1185">Reference proteome</keyword>
<proteinExistence type="predicted"/>
<evidence type="ECO:0000256" key="1">
    <source>
        <dbReference type="SAM" id="Phobius"/>
    </source>
</evidence>
<comment type="caution">
    <text evidence="2">The sequence shown here is derived from an EMBL/GenBank/DDBJ whole genome shotgun (WGS) entry which is preliminary data.</text>
</comment>